<evidence type="ECO:0000313" key="15">
    <source>
        <dbReference type="Ensembl" id="ENSCINP00000008730.3"/>
    </source>
</evidence>
<dbReference type="AlphaFoldDB" id="F6YGI4"/>
<comment type="subcellular location">
    <subcellularLocation>
        <location evidence="1 7">Cytoplasm</location>
        <location evidence="1 7">Cytoskeleton</location>
    </subcellularLocation>
</comment>
<evidence type="ECO:0000256" key="2">
    <source>
        <dbReference type="ARBA" id="ARBA00009649"/>
    </source>
</evidence>
<dbReference type="InterPro" id="IPR029071">
    <property type="entry name" value="Ubiquitin-like_domsf"/>
</dbReference>
<keyword evidence="5 7" id="KW-0904">Protein phosphatase</keyword>
<evidence type="ECO:0000256" key="6">
    <source>
        <dbReference type="ARBA" id="ARBA00023212"/>
    </source>
</evidence>
<evidence type="ECO:0000313" key="16">
    <source>
        <dbReference type="Proteomes" id="UP000008144"/>
    </source>
</evidence>
<protein>
    <recommendedName>
        <fullName evidence="7">Tyrosine-protein phosphatase</fullName>
        <ecNumber evidence="7">3.1.3.48</ecNumber>
    </recommendedName>
</protein>
<dbReference type="GO" id="GO:0005737">
    <property type="term" value="C:cytoplasm"/>
    <property type="evidence" value="ECO:0000318"/>
    <property type="project" value="GO_Central"/>
</dbReference>
<dbReference type="InterPro" id="IPR000242">
    <property type="entry name" value="PTP_cat"/>
</dbReference>
<dbReference type="PROSITE" id="PS50106">
    <property type="entry name" value="PDZ"/>
    <property type="match status" value="1"/>
</dbReference>
<proteinExistence type="inferred from homology"/>
<dbReference type="SMART" id="SM01196">
    <property type="entry name" value="FERM_C"/>
    <property type="match status" value="1"/>
</dbReference>
<feature type="region of interest" description="Disordered" evidence="10">
    <location>
        <begin position="382"/>
        <end position="417"/>
    </location>
</feature>
<dbReference type="Pfam" id="PF09379">
    <property type="entry name" value="FERM_N"/>
    <property type="match status" value="1"/>
</dbReference>
<evidence type="ECO:0000256" key="8">
    <source>
        <dbReference type="PIRSR" id="PIRSR000927-1"/>
    </source>
</evidence>
<dbReference type="Gene3D" id="3.10.20.90">
    <property type="entry name" value="Phosphatidylinositol 3-kinase Catalytic Subunit, Chain A, domain 1"/>
    <property type="match status" value="1"/>
</dbReference>
<dbReference type="InterPro" id="IPR000299">
    <property type="entry name" value="FERM_domain"/>
</dbReference>
<dbReference type="Gene3D" id="2.30.42.10">
    <property type="match status" value="1"/>
</dbReference>
<dbReference type="GO" id="GO:0009898">
    <property type="term" value="C:cytoplasmic side of plasma membrane"/>
    <property type="evidence" value="ECO:0000318"/>
    <property type="project" value="GO_Central"/>
</dbReference>
<dbReference type="Pfam" id="PF00102">
    <property type="entry name" value="Y_phosphatase"/>
    <property type="match status" value="1"/>
</dbReference>
<dbReference type="STRING" id="7719.ENSCINP00000008730"/>
<reference evidence="15" key="3">
    <citation type="submission" date="2025-08" db="UniProtKB">
        <authorList>
            <consortium name="Ensembl"/>
        </authorList>
    </citation>
    <scope>IDENTIFICATION</scope>
</reference>
<dbReference type="SUPFAM" id="SSF50156">
    <property type="entry name" value="PDZ domain-like"/>
    <property type="match status" value="1"/>
</dbReference>
<dbReference type="InterPro" id="IPR019748">
    <property type="entry name" value="FERM_central"/>
</dbReference>
<dbReference type="InterPro" id="IPR041783">
    <property type="entry name" value="PTPN3/4_FERM_C"/>
</dbReference>
<feature type="active site" description="Phosphocysteine intermediate" evidence="8">
    <location>
        <position position="894"/>
    </location>
</feature>
<dbReference type="Gene3D" id="2.30.29.30">
    <property type="entry name" value="Pleckstrin-homology domain (PH domain)/Phosphotyrosine-binding domain (PTB)"/>
    <property type="match status" value="1"/>
</dbReference>
<feature type="binding site" evidence="9">
    <location>
        <position position="862"/>
    </location>
    <ligand>
        <name>substrate</name>
    </ligand>
</feature>
<dbReference type="InterPro" id="IPR018979">
    <property type="entry name" value="FERM_N"/>
</dbReference>
<dbReference type="InterPro" id="IPR012151">
    <property type="entry name" value="Tyr_Pase_non-rcpt_typ-3/4"/>
</dbReference>
<comment type="similarity">
    <text evidence="2 7">Belongs to the protein-tyrosine phosphatase family. Non-receptor class subfamily.</text>
</comment>
<dbReference type="OMA" id="MIRECRH"/>
<dbReference type="Proteomes" id="UP000008144">
    <property type="component" value="Chromosome 2"/>
</dbReference>
<dbReference type="GeneTree" id="ENSGT00940000166146"/>
<dbReference type="PIRSF" id="PIRSF000927">
    <property type="entry name" value="Tyr-Ptase_nr3"/>
    <property type="match status" value="1"/>
</dbReference>
<dbReference type="InterPro" id="IPR000387">
    <property type="entry name" value="Tyr_Pase_dom"/>
</dbReference>
<dbReference type="GO" id="GO:0008092">
    <property type="term" value="F:cytoskeletal protein binding"/>
    <property type="evidence" value="ECO:0007669"/>
    <property type="project" value="InterPro"/>
</dbReference>
<dbReference type="SUPFAM" id="SSF54236">
    <property type="entry name" value="Ubiquitin-like"/>
    <property type="match status" value="1"/>
</dbReference>
<sequence>MSAVKEVSPAVSRNLLTGSGTYNVREPAKEKKQSNVNISVVLLDHTEVVFKVNKRDRGQVLLDLVFQHLRVTEIKFFGLQFPNDVPDTMRWLDPTKSIRKQFKRGYPYILFFRVKFYATDLSTMKDEFTRYQLFMQIKLDLLERRLKCSLSEAASIAALAVQSELGDFNSAEHKKNYVAEFRFIPNQTEEFEAQVIHLHKMHRGLSPSQAEYYFIKKSQKLEMYGIEMHRAKDNDEEDLDVGVTSTGMLLYQNGFKKNEFRWSSIVKISFKRKQFYVQLRSAAKKEVNAIEPIHSFHMENYRACKRLWKSCVDFHSFYRLDRCMSRSCGHQHVANDGLPEQEDEMARQEKHLFSYLTLGGRGKGRENDESTDDLTQRQRYLRTRAASTKSKDNMSLACNGESRNEDKAPRRLSAPPSVYYGVGESGMTDEQMMVMLHQQQASMQSAHSQPKLFVNANYESNNNSEIPPPVKIPIQYHTGDPALTASYRTIHIRPETAGEADETAASELSVLTTGSETSSVLTSLTEKSYMLPNPVPFPHQSSGQMNGVPDDLVIIRIKPDLEGRYGFNVKGGADQNMPILVSKVAAGSPAAMCTPALNEGDEVLQINGRDISSHSHEQVVRFIRSTREHHTGHLVLIVRPQNQADEDEVEVSTDDVGEVVGADDDEGALLERSMQWLEDMLDSGQILDMFDALYRKKPGATMNDARLPQNVTKNRYRDISPYDSTRVILNGIVDTDYINANYVNMFIPGNNWTNRYIACQGPLPNTSFDFWEMVWEQKSTLIVMLTTVVERGRPKCHQYWPDGGTSVQFGPFIIESVTEEVTPSFAFRDFKLYKCNEDGEVNGNDLTKGRDIRQMQYIAWPDHGVPDDSSDFLDFVLRVRQNRVGMAIPSTVHCSAGIGRTGVLITMETAMCLIEANQPVYPIEIARAMRDQRAMMIQTPSQFKFVCDAILRVYKEGLARPIYYDDYDEADSSADETNIIIKKSLQT</sequence>
<dbReference type="InterPro" id="IPR019749">
    <property type="entry name" value="Band_41_domain"/>
</dbReference>
<dbReference type="InterPro" id="IPR019747">
    <property type="entry name" value="FERM_CS"/>
</dbReference>
<evidence type="ECO:0000256" key="10">
    <source>
        <dbReference type="SAM" id="MobiDB-lite"/>
    </source>
</evidence>
<dbReference type="GO" id="GO:0004725">
    <property type="term" value="F:protein tyrosine phosphatase activity"/>
    <property type="evidence" value="ECO:0000318"/>
    <property type="project" value="GO_Central"/>
</dbReference>
<dbReference type="PROSITE" id="PS50055">
    <property type="entry name" value="TYR_PHOSPHATASE_PTP"/>
    <property type="match status" value="1"/>
</dbReference>
<dbReference type="FunFam" id="2.30.29.30:FF:000002">
    <property type="entry name" value="Band 4.1-like protein 5 isoform 1"/>
    <property type="match status" value="1"/>
</dbReference>
<keyword evidence="4 7" id="KW-0378">Hydrolase</keyword>
<feature type="domain" description="PDZ" evidence="14">
    <location>
        <begin position="554"/>
        <end position="626"/>
    </location>
</feature>
<dbReference type="SMART" id="SM00404">
    <property type="entry name" value="PTPc_motif"/>
    <property type="match status" value="1"/>
</dbReference>
<dbReference type="SUPFAM" id="SSF52799">
    <property type="entry name" value="(Phosphotyrosine protein) phosphatases II"/>
    <property type="match status" value="1"/>
</dbReference>
<dbReference type="InterPro" id="IPR018980">
    <property type="entry name" value="FERM_PH-like_C"/>
</dbReference>
<organism evidence="15 16">
    <name type="scientific">Ciona intestinalis</name>
    <name type="common">Transparent sea squirt</name>
    <name type="synonym">Ascidia intestinalis</name>
    <dbReference type="NCBI Taxonomy" id="7719"/>
    <lineage>
        <taxon>Eukaryota</taxon>
        <taxon>Metazoa</taxon>
        <taxon>Chordata</taxon>
        <taxon>Tunicata</taxon>
        <taxon>Ascidiacea</taxon>
        <taxon>Phlebobranchia</taxon>
        <taxon>Cionidae</taxon>
        <taxon>Ciona</taxon>
    </lineage>
</organism>
<dbReference type="GO" id="GO:0005856">
    <property type="term" value="C:cytoskeleton"/>
    <property type="evidence" value="ECO:0007669"/>
    <property type="project" value="UniProtKB-SubCell"/>
</dbReference>
<reference evidence="15" key="4">
    <citation type="submission" date="2025-09" db="UniProtKB">
        <authorList>
            <consortium name="Ensembl"/>
        </authorList>
    </citation>
    <scope>IDENTIFICATION</scope>
</reference>
<dbReference type="SUPFAM" id="SSF50729">
    <property type="entry name" value="PH domain-like"/>
    <property type="match status" value="1"/>
</dbReference>
<dbReference type="InterPro" id="IPR029021">
    <property type="entry name" value="Prot-tyrosine_phosphatase-like"/>
</dbReference>
<evidence type="ECO:0000256" key="1">
    <source>
        <dbReference type="ARBA" id="ARBA00004245"/>
    </source>
</evidence>
<dbReference type="EMBL" id="EAAA01001336">
    <property type="status" value="NOT_ANNOTATED_CDS"/>
    <property type="molecule type" value="Genomic_DNA"/>
</dbReference>
<dbReference type="FunCoup" id="F6YGI4">
    <property type="interactions" value="95"/>
</dbReference>
<dbReference type="InterPro" id="IPR003595">
    <property type="entry name" value="Tyr_Pase_cat"/>
</dbReference>
<dbReference type="InterPro" id="IPR001478">
    <property type="entry name" value="PDZ"/>
</dbReference>
<feature type="region of interest" description="Disordered" evidence="10">
    <location>
        <begin position="358"/>
        <end position="377"/>
    </location>
</feature>
<dbReference type="InParanoid" id="F6YGI4"/>
<dbReference type="CDD" id="cd13189">
    <property type="entry name" value="FERM_C_PTPN4_PTPN3_like"/>
    <property type="match status" value="1"/>
</dbReference>
<dbReference type="PROSITE" id="PS00383">
    <property type="entry name" value="TYR_PHOSPHATASE_1"/>
    <property type="match status" value="1"/>
</dbReference>
<dbReference type="InterPro" id="IPR011993">
    <property type="entry name" value="PH-like_dom_sf"/>
</dbReference>
<dbReference type="SMART" id="SM00194">
    <property type="entry name" value="PTPc"/>
    <property type="match status" value="1"/>
</dbReference>
<dbReference type="SMART" id="SM00228">
    <property type="entry name" value="PDZ"/>
    <property type="match status" value="1"/>
</dbReference>
<dbReference type="Gene3D" id="3.90.190.10">
    <property type="entry name" value="Protein tyrosine phosphatase superfamily"/>
    <property type="match status" value="1"/>
</dbReference>
<dbReference type="InterPro" id="IPR014352">
    <property type="entry name" value="FERM/acyl-CoA-bd_prot_sf"/>
</dbReference>
<evidence type="ECO:0000256" key="3">
    <source>
        <dbReference type="ARBA" id="ARBA00022490"/>
    </source>
</evidence>
<dbReference type="InterPro" id="IPR035963">
    <property type="entry name" value="FERM_2"/>
</dbReference>
<dbReference type="PROSITE" id="PS50056">
    <property type="entry name" value="TYR_PHOSPHATASE_2"/>
    <property type="match status" value="1"/>
</dbReference>
<dbReference type="Gene3D" id="1.20.80.10">
    <property type="match status" value="1"/>
</dbReference>
<dbReference type="SMART" id="SM00295">
    <property type="entry name" value="B41"/>
    <property type="match status" value="1"/>
</dbReference>
<dbReference type="CDD" id="cd17100">
    <property type="entry name" value="FERM_F1_PTPN3_like"/>
    <property type="match status" value="1"/>
</dbReference>
<keyword evidence="6 7" id="KW-0206">Cytoskeleton</keyword>
<dbReference type="Pfam" id="PF09380">
    <property type="entry name" value="FERM_C"/>
    <property type="match status" value="1"/>
</dbReference>
<feature type="binding site" evidence="9">
    <location>
        <position position="938"/>
    </location>
    <ligand>
        <name>substrate</name>
    </ligand>
</feature>
<evidence type="ECO:0000259" key="14">
    <source>
        <dbReference type="PROSITE" id="PS50106"/>
    </source>
</evidence>
<dbReference type="Ensembl" id="ENSCINT00000008730.3">
    <property type="protein sequence ID" value="ENSCINP00000008730.3"/>
    <property type="gene ID" value="ENSCING00000004230.3"/>
</dbReference>
<reference evidence="15" key="2">
    <citation type="journal article" date="2008" name="Genome Biol.">
        <title>Improved genome assembly and evidence-based global gene model set for the chordate Ciona intestinalis: new insight into intron and operon populations.</title>
        <authorList>
            <person name="Satou Y."/>
            <person name="Mineta K."/>
            <person name="Ogasawara M."/>
            <person name="Sasakura Y."/>
            <person name="Shoguchi E."/>
            <person name="Ueno K."/>
            <person name="Yamada L."/>
            <person name="Matsumoto J."/>
            <person name="Wasserscheid J."/>
            <person name="Dewar K."/>
            <person name="Wiley G.B."/>
            <person name="Macmil S.L."/>
            <person name="Roe B.A."/>
            <person name="Zeller R.W."/>
            <person name="Hastings K.E."/>
            <person name="Lemaire P."/>
            <person name="Lindquist E."/>
            <person name="Endo T."/>
            <person name="Hotta K."/>
            <person name="Inaba K."/>
        </authorList>
    </citation>
    <scope>NUCLEOTIDE SEQUENCE [LARGE SCALE GENOMIC DNA]</scope>
    <source>
        <strain evidence="15">wild type</strain>
    </source>
</reference>
<dbReference type="PRINTS" id="PR00935">
    <property type="entry name" value="BAND41"/>
</dbReference>
<feature type="domain" description="FERM" evidence="13">
    <location>
        <begin position="36"/>
        <end position="322"/>
    </location>
</feature>
<keyword evidence="16" id="KW-1185">Reference proteome</keyword>
<evidence type="ECO:0000259" key="12">
    <source>
        <dbReference type="PROSITE" id="PS50056"/>
    </source>
</evidence>
<dbReference type="HOGENOM" id="CLU_001645_7_0_1"/>
<accession>F6YGI4</accession>
<evidence type="ECO:0000256" key="5">
    <source>
        <dbReference type="ARBA" id="ARBA00022912"/>
    </source>
</evidence>
<dbReference type="EC" id="3.1.3.48" evidence="7"/>
<comment type="catalytic activity">
    <reaction evidence="7">
        <text>O-phospho-L-tyrosyl-[protein] + H2O = L-tyrosyl-[protein] + phosphate</text>
        <dbReference type="Rhea" id="RHEA:10684"/>
        <dbReference type="Rhea" id="RHEA-COMP:10136"/>
        <dbReference type="Rhea" id="RHEA-COMP:20101"/>
        <dbReference type="ChEBI" id="CHEBI:15377"/>
        <dbReference type="ChEBI" id="CHEBI:43474"/>
        <dbReference type="ChEBI" id="CHEBI:46858"/>
        <dbReference type="ChEBI" id="CHEBI:61978"/>
        <dbReference type="EC" id="3.1.3.48"/>
    </reaction>
</comment>
<dbReference type="InterPro" id="IPR016130">
    <property type="entry name" value="Tyr_Pase_AS"/>
</dbReference>
<dbReference type="FunFam" id="3.10.20.90:FF:000039">
    <property type="entry name" value="Tyrosine-protein phosphatase non-receptor type"/>
    <property type="match status" value="1"/>
</dbReference>
<keyword evidence="3 7" id="KW-0963">Cytoplasm</keyword>
<dbReference type="Pfam" id="PF00373">
    <property type="entry name" value="FERM_M"/>
    <property type="match status" value="1"/>
</dbReference>
<dbReference type="SUPFAM" id="SSF47031">
    <property type="entry name" value="Second domain of FERM"/>
    <property type="match status" value="1"/>
</dbReference>
<dbReference type="PANTHER" id="PTHR45706">
    <property type="entry name" value="TYROSINE-PROTEIN PHOSPHATASE"/>
    <property type="match status" value="1"/>
</dbReference>
<dbReference type="FunFam" id="1.20.80.10:FF:000003">
    <property type="entry name" value="Tyrosine-protein phosphatase non-receptor type 4"/>
    <property type="match status" value="1"/>
</dbReference>
<evidence type="ECO:0000259" key="11">
    <source>
        <dbReference type="PROSITE" id="PS50055"/>
    </source>
</evidence>
<dbReference type="PROSITE" id="PS50057">
    <property type="entry name" value="FERM_3"/>
    <property type="match status" value="1"/>
</dbReference>
<dbReference type="CDD" id="cd06706">
    <property type="entry name" value="PDZ_PTPN3-4-like"/>
    <property type="match status" value="1"/>
</dbReference>
<feature type="domain" description="Tyrosine specific protein phosphatases" evidence="12">
    <location>
        <begin position="870"/>
        <end position="944"/>
    </location>
</feature>
<dbReference type="Pfam" id="PF00595">
    <property type="entry name" value="PDZ"/>
    <property type="match status" value="1"/>
</dbReference>
<dbReference type="CDD" id="cd14473">
    <property type="entry name" value="FERM_B-lobe"/>
    <property type="match status" value="1"/>
</dbReference>
<evidence type="ECO:0000256" key="7">
    <source>
        <dbReference type="PIRNR" id="PIRNR000927"/>
    </source>
</evidence>
<dbReference type="PANTHER" id="PTHR45706:SF4">
    <property type="entry name" value="TYROSINE-PROTEIN PHOSPHATASE"/>
    <property type="match status" value="1"/>
</dbReference>
<evidence type="ECO:0000259" key="13">
    <source>
        <dbReference type="PROSITE" id="PS50057"/>
    </source>
</evidence>
<name>F6YGI4_CIOIN</name>
<dbReference type="CDD" id="cd14541">
    <property type="entry name" value="PTPc-N3_4"/>
    <property type="match status" value="1"/>
</dbReference>
<dbReference type="PRINTS" id="PR00700">
    <property type="entry name" value="PRTYPHPHTASE"/>
</dbReference>
<evidence type="ECO:0000256" key="4">
    <source>
        <dbReference type="ARBA" id="ARBA00022801"/>
    </source>
</evidence>
<dbReference type="PROSITE" id="PS00660">
    <property type="entry name" value="FERM_1"/>
    <property type="match status" value="1"/>
</dbReference>
<feature type="domain" description="Tyrosine-protein phosphatase" evidence="11">
    <location>
        <begin position="686"/>
        <end position="953"/>
    </location>
</feature>
<reference evidence="16" key="1">
    <citation type="journal article" date="2002" name="Science">
        <title>The draft genome of Ciona intestinalis: insights into chordate and vertebrate origins.</title>
        <authorList>
            <person name="Dehal P."/>
            <person name="Satou Y."/>
            <person name="Campbell R.K."/>
            <person name="Chapman J."/>
            <person name="Degnan B."/>
            <person name="De Tomaso A."/>
            <person name="Davidson B."/>
            <person name="Di Gregorio A."/>
            <person name="Gelpke M."/>
            <person name="Goodstein D.M."/>
            <person name="Harafuji N."/>
            <person name="Hastings K.E."/>
            <person name="Ho I."/>
            <person name="Hotta K."/>
            <person name="Huang W."/>
            <person name="Kawashima T."/>
            <person name="Lemaire P."/>
            <person name="Martinez D."/>
            <person name="Meinertzhagen I.A."/>
            <person name="Necula S."/>
            <person name="Nonaka M."/>
            <person name="Putnam N."/>
            <person name="Rash S."/>
            <person name="Saiga H."/>
            <person name="Satake M."/>
            <person name="Terry A."/>
            <person name="Yamada L."/>
            <person name="Wang H.G."/>
            <person name="Awazu S."/>
            <person name="Azumi K."/>
            <person name="Boore J."/>
            <person name="Branno M."/>
            <person name="Chin-Bow S."/>
            <person name="DeSantis R."/>
            <person name="Doyle S."/>
            <person name="Francino P."/>
            <person name="Keys D.N."/>
            <person name="Haga S."/>
            <person name="Hayashi H."/>
            <person name="Hino K."/>
            <person name="Imai K.S."/>
            <person name="Inaba K."/>
            <person name="Kano S."/>
            <person name="Kobayashi K."/>
            <person name="Kobayashi M."/>
            <person name="Lee B.I."/>
            <person name="Makabe K.W."/>
            <person name="Manohar C."/>
            <person name="Matassi G."/>
            <person name="Medina M."/>
            <person name="Mochizuki Y."/>
            <person name="Mount S."/>
            <person name="Morishita T."/>
            <person name="Miura S."/>
            <person name="Nakayama A."/>
            <person name="Nishizaka S."/>
            <person name="Nomoto H."/>
            <person name="Ohta F."/>
            <person name="Oishi K."/>
            <person name="Rigoutsos I."/>
            <person name="Sano M."/>
            <person name="Sasaki A."/>
            <person name="Sasakura Y."/>
            <person name="Shoguchi E."/>
            <person name="Shin-i T."/>
            <person name="Spagnuolo A."/>
            <person name="Stainier D."/>
            <person name="Suzuki M.M."/>
            <person name="Tassy O."/>
            <person name="Takatori N."/>
            <person name="Tokuoka M."/>
            <person name="Yagi K."/>
            <person name="Yoshizaki F."/>
            <person name="Wada S."/>
            <person name="Zhang C."/>
            <person name="Hyatt P.D."/>
            <person name="Larimer F."/>
            <person name="Detter C."/>
            <person name="Doggett N."/>
            <person name="Glavina T."/>
            <person name="Hawkins T."/>
            <person name="Richardson P."/>
            <person name="Lucas S."/>
            <person name="Kohara Y."/>
            <person name="Levine M."/>
            <person name="Satoh N."/>
            <person name="Rokhsar D.S."/>
        </authorList>
    </citation>
    <scope>NUCLEOTIDE SEQUENCE [LARGE SCALE GENOMIC DNA]</scope>
</reference>
<dbReference type="InterPro" id="IPR036034">
    <property type="entry name" value="PDZ_sf"/>
</dbReference>
<evidence type="ECO:0000256" key="9">
    <source>
        <dbReference type="PIRSR" id="PIRSR000927-2"/>
    </source>
</evidence>
<feature type="binding site" evidence="9">
    <location>
        <begin position="894"/>
        <end position="900"/>
    </location>
    <ligand>
        <name>substrate</name>
    </ligand>
</feature>